<accession>A0AAQ3MYE6</accession>
<organism evidence="2 3">
    <name type="scientific">Vigna mungo</name>
    <name type="common">Black gram</name>
    <name type="synonym">Phaseolus mungo</name>
    <dbReference type="NCBI Taxonomy" id="3915"/>
    <lineage>
        <taxon>Eukaryota</taxon>
        <taxon>Viridiplantae</taxon>
        <taxon>Streptophyta</taxon>
        <taxon>Embryophyta</taxon>
        <taxon>Tracheophyta</taxon>
        <taxon>Spermatophyta</taxon>
        <taxon>Magnoliopsida</taxon>
        <taxon>eudicotyledons</taxon>
        <taxon>Gunneridae</taxon>
        <taxon>Pentapetalae</taxon>
        <taxon>rosids</taxon>
        <taxon>fabids</taxon>
        <taxon>Fabales</taxon>
        <taxon>Fabaceae</taxon>
        <taxon>Papilionoideae</taxon>
        <taxon>50 kb inversion clade</taxon>
        <taxon>NPAAA clade</taxon>
        <taxon>indigoferoid/millettioid clade</taxon>
        <taxon>Phaseoleae</taxon>
        <taxon>Vigna</taxon>
    </lineage>
</organism>
<name>A0AAQ3MYE6_VIGMU</name>
<evidence type="ECO:0000313" key="2">
    <source>
        <dbReference type="EMBL" id="WVY99352.1"/>
    </source>
</evidence>
<feature type="compositionally biased region" description="Basic and acidic residues" evidence="1">
    <location>
        <begin position="114"/>
        <end position="128"/>
    </location>
</feature>
<gene>
    <name evidence="2" type="ORF">V8G54_025422</name>
</gene>
<dbReference type="AlphaFoldDB" id="A0AAQ3MYE6"/>
<feature type="region of interest" description="Disordered" evidence="1">
    <location>
        <begin position="97"/>
        <end position="128"/>
    </location>
</feature>
<evidence type="ECO:0000313" key="3">
    <source>
        <dbReference type="Proteomes" id="UP001374535"/>
    </source>
</evidence>
<reference evidence="2 3" key="1">
    <citation type="journal article" date="2023" name="Life. Sci Alliance">
        <title>Evolutionary insights into 3D genome organization and epigenetic landscape of Vigna mungo.</title>
        <authorList>
            <person name="Junaid A."/>
            <person name="Singh B."/>
            <person name="Bhatia S."/>
        </authorList>
    </citation>
    <scope>NUCLEOTIDE SEQUENCE [LARGE SCALE GENOMIC DNA]</scope>
    <source>
        <strain evidence="2">Urdbean</strain>
    </source>
</reference>
<dbReference type="EMBL" id="CP144693">
    <property type="protein sequence ID" value="WVY99352.1"/>
    <property type="molecule type" value="Genomic_DNA"/>
</dbReference>
<dbReference type="Proteomes" id="UP001374535">
    <property type="component" value="Chromosome 8"/>
</dbReference>
<feature type="non-terminal residue" evidence="2">
    <location>
        <position position="1"/>
    </location>
</feature>
<sequence length="128" mass="13657">GGGGGVLRRECLTVAAPRRVELDHDEAVVLDDVAEILVLQNDDIFLVNLRLLVGLGVVLEVVEVVIGVIEVVLVVVRCGGLLFEETEVFIVVVGRGRGGAEGGREGGEEEERGEGEKENDSHCENGRN</sequence>
<protein>
    <submittedName>
        <fullName evidence="2">Uncharacterized protein</fullName>
    </submittedName>
</protein>
<proteinExistence type="predicted"/>
<keyword evidence="3" id="KW-1185">Reference proteome</keyword>
<evidence type="ECO:0000256" key="1">
    <source>
        <dbReference type="SAM" id="MobiDB-lite"/>
    </source>
</evidence>